<feature type="transmembrane region" description="Helical" evidence="1">
    <location>
        <begin position="65"/>
        <end position="83"/>
    </location>
</feature>
<feature type="transmembrane region" description="Helical" evidence="1">
    <location>
        <begin position="18"/>
        <end position="36"/>
    </location>
</feature>
<keyword evidence="1" id="KW-0812">Transmembrane</keyword>
<feature type="transmembrane region" description="Helical" evidence="1">
    <location>
        <begin position="303"/>
        <end position="321"/>
    </location>
</feature>
<feature type="transmembrane region" description="Helical" evidence="1">
    <location>
        <begin position="341"/>
        <end position="365"/>
    </location>
</feature>
<evidence type="ECO:0000313" key="3">
    <source>
        <dbReference type="Proteomes" id="UP000053372"/>
    </source>
</evidence>
<dbReference type="RefSeq" id="WP_058184381.1">
    <property type="nucleotide sequence ID" value="NZ_LMTZ01000135.1"/>
</dbReference>
<name>A0A0V7ZGT1_9CYAN</name>
<organism evidence="2 3">
    <name type="scientific">Mastigocoleus testarum BC008</name>
    <dbReference type="NCBI Taxonomy" id="371196"/>
    <lineage>
        <taxon>Bacteria</taxon>
        <taxon>Bacillati</taxon>
        <taxon>Cyanobacteriota</taxon>
        <taxon>Cyanophyceae</taxon>
        <taxon>Nostocales</taxon>
        <taxon>Hapalosiphonaceae</taxon>
        <taxon>Mastigocoleus</taxon>
    </lineage>
</organism>
<feature type="transmembrane region" description="Helical" evidence="1">
    <location>
        <begin position="190"/>
        <end position="208"/>
    </location>
</feature>
<comment type="caution">
    <text evidence="2">The sequence shown here is derived from an EMBL/GenBank/DDBJ whole genome shotgun (WGS) entry which is preliminary data.</text>
</comment>
<dbReference type="OrthoDB" id="505977at2"/>
<feature type="transmembrane region" description="Helical" evidence="1">
    <location>
        <begin position="153"/>
        <end position="169"/>
    </location>
</feature>
<accession>A0A0V7ZGT1</accession>
<keyword evidence="1" id="KW-0472">Membrane</keyword>
<evidence type="ECO:0000313" key="2">
    <source>
        <dbReference type="EMBL" id="KST63650.1"/>
    </source>
</evidence>
<evidence type="ECO:0000256" key="1">
    <source>
        <dbReference type="SAM" id="Phobius"/>
    </source>
</evidence>
<evidence type="ECO:0008006" key="4">
    <source>
        <dbReference type="Google" id="ProtNLM"/>
    </source>
</evidence>
<proteinExistence type="predicted"/>
<reference evidence="2 3" key="1">
    <citation type="journal article" date="2015" name="Genome Announc.">
        <title>Draft Genome of the Euendolithic (true boring) Cyanobacterium Mastigocoleus testarum strain BC008.</title>
        <authorList>
            <person name="Guida B.S."/>
            <person name="Garcia-Pichel F."/>
        </authorList>
    </citation>
    <scope>NUCLEOTIDE SEQUENCE [LARGE SCALE GENOMIC DNA]</scope>
    <source>
        <strain evidence="2 3">BC008</strain>
    </source>
</reference>
<dbReference type="Proteomes" id="UP000053372">
    <property type="component" value="Unassembled WGS sequence"/>
</dbReference>
<protein>
    <recommendedName>
        <fullName evidence="4">O-antigen polymerase</fullName>
    </recommendedName>
</protein>
<dbReference type="AlphaFoldDB" id="A0A0V7ZGT1"/>
<feature type="transmembrane region" description="Helical" evidence="1">
    <location>
        <begin position="115"/>
        <end position="133"/>
    </location>
</feature>
<feature type="transmembrane region" description="Helical" evidence="1">
    <location>
        <begin position="89"/>
        <end position="106"/>
    </location>
</feature>
<keyword evidence="3" id="KW-1185">Reference proteome</keyword>
<sequence>MNINAHTTSNIERHRTNYFFYALILYSVGILYLIPYEFQIPHAKICLPLLGLILLVQLLYDKSKLLVIDIVIVCLILIASIINFSSYHLFRYSLPICLMAIGFSGCKQIPIKRSFLTCLCWMTSVAMILQMAIYRRQEFDGSGRITLSVSDPNISGLYMLLFLFLCYKIKFKPGIVLGLVSSLLFLSRNYFLTLIIFFLIVIFENIFTKFALKINFILIFVVANIFGILIGEYFLNHIEIGFAYDTGSSRLLSLNDKSNLARFEANRFLINSYINNLTLALRGYGAEYENVFRPIGAIIHNSFLEVIAYTGIPLGILYFWVMLRVFKGYYLPENCKYILPYIFFCLFLHTGLQGLCPFFFVSILAMSVEN</sequence>
<feature type="transmembrane region" description="Helical" evidence="1">
    <location>
        <begin position="214"/>
        <end position="235"/>
    </location>
</feature>
<gene>
    <name evidence="2" type="ORF">BC008_14410</name>
</gene>
<keyword evidence="1" id="KW-1133">Transmembrane helix</keyword>
<feature type="transmembrane region" description="Helical" evidence="1">
    <location>
        <begin position="42"/>
        <end position="60"/>
    </location>
</feature>
<dbReference type="EMBL" id="LMTZ01000135">
    <property type="protein sequence ID" value="KST63650.1"/>
    <property type="molecule type" value="Genomic_DNA"/>
</dbReference>